<proteinExistence type="inferred from homology"/>
<reference evidence="5 6" key="1">
    <citation type="submission" date="2016-10" db="EMBL/GenBank/DDBJ databases">
        <authorList>
            <person name="de Groot N.N."/>
        </authorList>
    </citation>
    <scope>NUCLEOTIDE SEQUENCE [LARGE SCALE GENOMIC DNA]</scope>
    <source>
        <strain evidence="5 6">DSM 29316</strain>
    </source>
</reference>
<comment type="similarity">
    <text evidence="1">Belongs to the glycosyl hydrolase 13 family.</text>
</comment>
<dbReference type="InterPro" id="IPR013780">
    <property type="entry name" value="Glyco_hydro_b"/>
</dbReference>
<evidence type="ECO:0000313" key="6">
    <source>
        <dbReference type="Proteomes" id="UP000198796"/>
    </source>
</evidence>
<keyword evidence="3" id="KW-0326">Glycosidase</keyword>
<dbReference type="RefSeq" id="WP_092062890.1">
    <property type="nucleotide sequence ID" value="NZ_FOJU01000002.1"/>
</dbReference>
<keyword evidence="2" id="KW-0378">Hydrolase</keyword>
<dbReference type="EMBL" id="FOJU01000002">
    <property type="protein sequence ID" value="SFA90643.1"/>
    <property type="molecule type" value="Genomic_DNA"/>
</dbReference>
<dbReference type="PANTHER" id="PTHR10357">
    <property type="entry name" value="ALPHA-AMYLASE FAMILY MEMBER"/>
    <property type="match status" value="1"/>
</dbReference>
<keyword evidence="6" id="KW-1185">Reference proteome</keyword>
<organism evidence="5 6">
    <name type="scientific">Poseidonocella pacifica</name>
    <dbReference type="NCBI Taxonomy" id="871651"/>
    <lineage>
        <taxon>Bacteria</taxon>
        <taxon>Pseudomonadati</taxon>
        <taxon>Pseudomonadota</taxon>
        <taxon>Alphaproteobacteria</taxon>
        <taxon>Rhodobacterales</taxon>
        <taxon>Roseobacteraceae</taxon>
        <taxon>Poseidonocella</taxon>
    </lineage>
</organism>
<dbReference type="Pfam" id="PF00128">
    <property type="entry name" value="Alpha-amylase"/>
    <property type="match status" value="1"/>
</dbReference>
<gene>
    <name evidence="5" type="ORF">SAMN05421688_1642</name>
</gene>
<dbReference type="OrthoDB" id="9805159at2"/>
<dbReference type="InterPro" id="IPR006047">
    <property type="entry name" value="GH13_cat_dom"/>
</dbReference>
<accession>A0A1I0WRP0</accession>
<dbReference type="PANTHER" id="PTHR10357:SF179">
    <property type="entry name" value="NEUTRAL AND BASIC AMINO ACID TRANSPORT PROTEIN RBAT"/>
    <property type="match status" value="1"/>
</dbReference>
<dbReference type="FunFam" id="3.90.400.10:FF:000002">
    <property type="entry name" value="Sucrose isomerase"/>
    <property type="match status" value="1"/>
</dbReference>
<dbReference type="Proteomes" id="UP000198796">
    <property type="component" value="Unassembled WGS sequence"/>
</dbReference>
<dbReference type="STRING" id="871651.SAMN05421688_1642"/>
<dbReference type="SUPFAM" id="SSF51445">
    <property type="entry name" value="(Trans)glycosidases"/>
    <property type="match status" value="1"/>
</dbReference>
<evidence type="ECO:0000256" key="2">
    <source>
        <dbReference type="ARBA" id="ARBA00022801"/>
    </source>
</evidence>
<dbReference type="GO" id="GO:0009313">
    <property type="term" value="P:oligosaccharide catabolic process"/>
    <property type="evidence" value="ECO:0007669"/>
    <property type="project" value="TreeGrafter"/>
</dbReference>
<dbReference type="Gene3D" id="2.60.40.1180">
    <property type="entry name" value="Golgi alpha-mannosidase II"/>
    <property type="match status" value="1"/>
</dbReference>
<dbReference type="InterPro" id="IPR045857">
    <property type="entry name" value="O16G_dom_2"/>
</dbReference>
<dbReference type="AlphaFoldDB" id="A0A1I0WRP0"/>
<evidence type="ECO:0000256" key="3">
    <source>
        <dbReference type="ARBA" id="ARBA00023295"/>
    </source>
</evidence>
<dbReference type="SMART" id="SM00642">
    <property type="entry name" value="Aamy"/>
    <property type="match status" value="1"/>
</dbReference>
<evidence type="ECO:0000259" key="4">
    <source>
        <dbReference type="SMART" id="SM00642"/>
    </source>
</evidence>
<dbReference type="CDD" id="cd11330">
    <property type="entry name" value="AmyAc_OligoGlu"/>
    <property type="match status" value="1"/>
</dbReference>
<protein>
    <submittedName>
        <fullName evidence="5">Alpha-glucosidase</fullName>
    </submittedName>
</protein>
<dbReference type="Gene3D" id="3.20.20.80">
    <property type="entry name" value="Glycosidases"/>
    <property type="match status" value="2"/>
</dbReference>
<dbReference type="InterPro" id="IPR017853">
    <property type="entry name" value="GH"/>
</dbReference>
<dbReference type="GO" id="GO:0004556">
    <property type="term" value="F:alpha-amylase activity"/>
    <property type="evidence" value="ECO:0007669"/>
    <property type="project" value="TreeGrafter"/>
</dbReference>
<feature type="domain" description="Glycosyl hydrolase family 13 catalytic" evidence="4">
    <location>
        <begin position="15"/>
        <end position="401"/>
    </location>
</feature>
<sequence>MTNKDEWWRGSITYQIYPRSFQDANEDGMGDLEGIAQRLPHVAELGVDAIWISPVFTSPMIDMGYDVADHRDIDPTFGTLEDFDRVVARAHDLGLKVIIDQVLSHSSDQHPLFQESRSSRTNPKHDWYVWADAKPEGSPPTNWQSIFGGPAWTWDVRRRQYYYHQFLKEQPDLNFHNPEVQDWALETLRFWLDRGVDGFRIDAANHIFHDEQLRDNPADYRPKTEPDYKTFEMQYPIYSKNRPENVAFLERMRAVLDEYDARVFIGEIGEGHHPVERLVEYTSGKRLHMAYNMEFMGKTFTPEHFRKQIDALFVDSPGGFPCWAFSNHDVPRHLSRWASYGADQDALAKLCAGILLSLEGSVCLYQGEELGLTDTDLNFEELVDPEGKTFWPDNKGRDPERTPMVWEEARPHAGFSAAASTWLPVKPPQQSRAVDTQIDDPQSVLNFYKQVVALRQATPALKTGRTRFLTSKGAILAFVREPGVICAFNLRDSKERLPITEVPETLLSSNGATVEDGAIILPPNGVFLGQLKGK</sequence>
<evidence type="ECO:0000313" key="5">
    <source>
        <dbReference type="EMBL" id="SFA90643.1"/>
    </source>
</evidence>
<dbReference type="Gene3D" id="3.90.400.10">
    <property type="entry name" value="Oligo-1,6-glucosidase, Domain 2"/>
    <property type="match status" value="1"/>
</dbReference>
<name>A0A1I0WRP0_9RHOB</name>
<evidence type="ECO:0000256" key="1">
    <source>
        <dbReference type="ARBA" id="ARBA00008061"/>
    </source>
</evidence>